<comment type="similarity">
    <text evidence="1">Belongs to the PdxS/SNZ family.</text>
</comment>
<proteinExistence type="inferred from homology"/>
<accession>A0A6P4B5E6</accession>
<keyword evidence="3" id="KW-1185">Reference proteome</keyword>
<dbReference type="InterPro" id="IPR033755">
    <property type="entry name" value="PdxS/SNZ_N"/>
</dbReference>
<dbReference type="InterPro" id="IPR013785">
    <property type="entry name" value="Aldolase_TIM"/>
</dbReference>
<evidence type="ECO:0000259" key="2">
    <source>
        <dbReference type="Pfam" id="PF01680"/>
    </source>
</evidence>
<dbReference type="Proteomes" id="UP001652623">
    <property type="component" value="Chromosome 9"/>
</dbReference>
<dbReference type="InParanoid" id="A0A6P4B5E6"/>
<dbReference type="PANTHER" id="PTHR31829">
    <property type="entry name" value="PYRIDOXAL 5'-PHOSPHATE SYNTHASE SUBUNIT SNZ1-RELATED"/>
    <property type="match status" value="1"/>
</dbReference>
<protein>
    <submittedName>
        <fullName evidence="4">Pyridoxal 5'-phosphate synthase subunit PDX1</fullName>
    </submittedName>
</protein>
<dbReference type="Gene3D" id="3.20.20.70">
    <property type="entry name" value="Aldolase class I"/>
    <property type="match status" value="2"/>
</dbReference>
<feature type="domain" description="PdxS/SNZ N-terminal" evidence="2">
    <location>
        <begin position="21"/>
        <end position="85"/>
    </location>
</feature>
<dbReference type="GO" id="GO:0006520">
    <property type="term" value="P:amino acid metabolic process"/>
    <property type="evidence" value="ECO:0007669"/>
    <property type="project" value="TreeGrafter"/>
</dbReference>
<evidence type="ECO:0000313" key="3">
    <source>
        <dbReference type="Proteomes" id="UP001652623"/>
    </source>
</evidence>
<organism evidence="3 4">
    <name type="scientific">Ziziphus jujuba</name>
    <name type="common">Chinese jujube</name>
    <name type="synonym">Ziziphus sativa</name>
    <dbReference type="NCBI Taxonomy" id="326968"/>
    <lineage>
        <taxon>Eukaryota</taxon>
        <taxon>Viridiplantae</taxon>
        <taxon>Streptophyta</taxon>
        <taxon>Embryophyta</taxon>
        <taxon>Tracheophyta</taxon>
        <taxon>Spermatophyta</taxon>
        <taxon>Magnoliopsida</taxon>
        <taxon>eudicotyledons</taxon>
        <taxon>Gunneridae</taxon>
        <taxon>Pentapetalae</taxon>
        <taxon>rosids</taxon>
        <taxon>fabids</taxon>
        <taxon>Rosales</taxon>
        <taxon>Rhamnaceae</taxon>
        <taxon>Paliureae</taxon>
        <taxon>Ziziphus</taxon>
    </lineage>
</organism>
<dbReference type="AlphaFoldDB" id="A0A6P4B5E6"/>
<dbReference type="GeneID" id="107427820"/>
<name>A0A6P4B5E6_ZIZJJ</name>
<dbReference type="GO" id="GO:0042823">
    <property type="term" value="P:pyridoxal phosphate biosynthetic process"/>
    <property type="evidence" value="ECO:0007669"/>
    <property type="project" value="InterPro"/>
</dbReference>
<dbReference type="KEGG" id="zju:107427820"/>
<evidence type="ECO:0000313" key="4">
    <source>
        <dbReference type="RefSeq" id="XP_015893705.2"/>
    </source>
</evidence>
<dbReference type="InterPro" id="IPR001852">
    <property type="entry name" value="PdxS/SNZ"/>
</dbReference>
<reference evidence="4" key="1">
    <citation type="submission" date="2025-08" db="UniProtKB">
        <authorList>
            <consortium name="RefSeq"/>
        </authorList>
    </citation>
    <scope>IDENTIFICATION</scope>
    <source>
        <tissue evidence="4">Seedling</tissue>
    </source>
</reference>
<evidence type="ECO:0000256" key="1">
    <source>
        <dbReference type="ARBA" id="ARBA00007281"/>
    </source>
</evidence>
<dbReference type="PANTHER" id="PTHR31829:SF2">
    <property type="entry name" value="PYRIDOXAL 5'-PHOSPHATE SYNTHASE-LIKE SUBUNIT PDX1.2"/>
    <property type="match status" value="1"/>
</dbReference>
<gene>
    <name evidence="4" type="primary">LOC107427820</name>
</gene>
<dbReference type="GO" id="GO:0008615">
    <property type="term" value="P:pyridoxine biosynthetic process"/>
    <property type="evidence" value="ECO:0007669"/>
    <property type="project" value="TreeGrafter"/>
</dbReference>
<dbReference type="GO" id="GO:0016843">
    <property type="term" value="F:amine-lyase activity"/>
    <property type="evidence" value="ECO:0007669"/>
    <property type="project" value="TreeGrafter"/>
</dbReference>
<dbReference type="Pfam" id="PF01680">
    <property type="entry name" value="SOR_SNZ"/>
    <property type="match status" value="1"/>
</dbReference>
<sequence>MAATTKSKNIIMAPIKDMVSKNDNTRILNGGTVVEVTNSKQAKHAEQAGACAVLVIDPISYSSSSKNYMITASLINNIRIIEKAVLGEALKRVSEGATLIKIQDGILMFKSLSGSKEYCASDIVTDKIKTLPIDHNGMALGYSEPPLELPLAQFVGGGGGGGGSIRSPADGVKMMSVGFDGVFLDPKNLPWFGRDKHVKNIIDAVRHHDRKGDI</sequence>
<dbReference type="RefSeq" id="XP_015893705.2">
    <property type="nucleotide sequence ID" value="XM_016038219.2"/>
</dbReference>